<accession>A0ABN6XWL1</accession>
<evidence type="ECO:0008006" key="3">
    <source>
        <dbReference type="Google" id="ProtNLM"/>
    </source>
</evidence>
<dbReference type="InterPro" id="IPR021133">
    <property type="entry name" value="HEAT_type_2"/>
</dbReference>
<keyword evidence="2" id="KW-1185">Reference proteome</keyword>
<name>A0ABN6XWL1_9MICO</name>
<dbReference type="Gene3D" id="2.60.40.10">
    <property type="entry name" value="Immunoglobulins"/>
    <property type="match status" value="1"/>
</dbReference>
<dbReference type="Gene3D" id="1.25.40.290">
    <property type="entry name" value="ARM repeat domains"/>
    <property type="match status" value="1"/>
</dbReference>
<protein>
    <recommendedName>
        <fullName evidence="3">DNA alkylation repair protein</fullName>
    </recommendedName>
</protein>
<dbReference type="InterPro" id="IPR013783">
    <property type="entry name" value="Ig-like_fold"/>
</dbReference>
<dbReference type="PROSITE" id="PS50077">
    <property type="entry name" value="HEAT_REPEAT"/>
    <property type="match status" value="1"/>
</dbReference>
<organism evidence="1 2">
    <name type="scientific">Frondihabitans sucicola</name>
    <dbReference type="NCBI Taxonomy" id="1268041"/>
    <lineage>
        <taxon>Bacteria</taxon>
        <taxon>Bacillati</taxon>
        <taxon>Actinomycetota</taxon>
        <taxon>Actinomycetes</taxon>
        <taxon>Micrococcales</taxon>
        <taxon>Microbacteriaceae</taxon>
        <taxon>Frondihabitans</taxon>
    </lineage>
</organism>
<proteinExistence type="predicted"/>
<sequence length="378" mass="40976">MDTQVCQPVSMPFADELLGRPAALALVDALRDAAPGTPLKRLEAAAEALGPLALRERSDLLRDATLADLALPYAEFAAVVRRAAEGPRPFSGWLIWPVTSAVAALAVADGSTGAFDDALDLLAELTPRLTSEFAIRVLLRHDLDRALDRIRDRWLTAEDEHVRRLASEGTRPYLPWSSRVPGILQDPAATVPILTALYRDESEYVRRSVANHLNDISRHAPGLVVDTAAAWLAAPDASTRALVRRALRTLVKKGDPAALALLGFEPAELEITSLTLDRTVVAVGESVTFSARVTNRGRETARLAIDYIVHHRKANGTTTGKTFKLTVTSLAPGETLDLAKQHSFRVITTRRYHPGQHAIELQVNGIAAGRTAFELLPG</sequence>
<dbReference type="Proteomes" id="UP001321486">
    <property type="component" value="Chromosome"/>
</dbReference>
<evidence type="ECO:0000313" key="1">
    <source>
        <dbReference type="EMBL" id="BDZ49422.1"/>
    </source>
</evidence>
<dbReference type="EMBL" id="AP027732">
    <property type="protein sequence ID" value="BDZ49422.1"/>
    <property type="molecule type" value="Genomic_DNA"/>
</dbReference>
<dbReference type="SUPFAM" id="SSF48371">
    <property type="entry name" value="ARM repeat"/>
    <property type="match status" value="1"/>
</dbReference>
<gene>
    <name evidence="1" type="ORF">GCM10025867_16630</name>
</gene>
<reference evidence="2" key="1">
    <citation type="journal article" date="2019" name="Int. J. Syst. Evol. Microbiol.">
        <title>The Global Catalogue of Microorganisms (GCM) 10K type strain sequencing project: providing services to taxonomists for standard genome sequencing and annotation.</title>
        <authorList>
            <consortium name="The Broad Institute Genomics Platform"/>
            <consortium name="The Broad Institute Genome Sequencing Center for Infectious Disease"/>
            <person name="Wu L."/>
            <person name="Ma J."/>
        </authorList>
    </citation>
    <scope>NUCLEOTIDE SEQUENCE [LARGE SCALE GENOMIC DNA]</scope>
    <source>
        <strain evidence="2">NBRC 108728</strain>
    </source>
</reference>
<dbReference type="InterPro" id="IPR016024">
    <property type="entry name" value="ARM-type_fold"/>
</dbReference>
<evidence type="ECO:0000313" key="2">
    <source>
        <dbReference type="Proteomes" id="UP001321486"/>
    </source>
</evidence>